<dbReference type="AlphaFoldDB" id="A0AAX3AFT3"/>
<sequence length="33" mass="3621">MQKALMEMNVQLHHVVSDITGVTGMKIIRAIVG</sequence>
<keyword evidence="1" id="KW-0614">Plasmid</keyword>
<evidence type="ECO:0000313" key="1">
    <source>
        <dbReference type="EMBL" id="UOA24948.1"/>
    </source>
</evidence>
<evidence type="ECO:0008006" key="3">
    <source>
        <dbReference type="Google" id="ProtNLM"/>
    </source>
</evidence>
<dbReference type="Proteomes" id="UP000830781">
    <property type="component" value="Plasmid pDSM110277_b"/>
</dbReference>
<keyword evidence="2" id="KW-1185">Reference proteome</keyword>
<name>A0AAX3AFT3_9RHOB</name>
<evidence type="ECO:0000313" key="2">
    <source>
        <dbReference type="Proteomes" id="UP000830781"/>
    </source>
</evidence>
<reference evidence="2" key="1">
    <citation type="journal article" date="2022" name="Microorganisms">
        <title>Beyond the ABCs#Discovery of Three New Plasmid Types in Rhodobacterales (RepQ, RepY, RepW).</title>
        <authorList>
            <person name="Freese H.M."/>
            <person name="Ringel V."/>
            <person name="Overmann J."/>
            <person name="Petersen J."/>
        </authorList>
    </citation>
    <scope>NUCLEOTIDE SEQUENCE [LARGE SCALE GENOMIC DNA]</scope>
    <source>
        <strain evidence="2">DSM 110277</strain>
        <plasmid evidence="2">pDSM110277_b</plasmid>
    </source>
</reference>
<protein>
    <recommendedName>
        <fullName evidence="3">Transposase</fullName>
    </recommendedName>
</protein>
<dbReference type="EMBL" id="CP084961">
    <property type="protein sequence ID" value="UOA24948.1"/>
    <property type="molecule type" value="Genomic_DNA"/>
</dbReference>
<geneLocation type="plasmid" evidence="1 2">
    <name>pDSM110277_b</name>
</geneLocation>
<accession>A0AAX3AFT3</accession>
<gene>
    <name evidence="1" type="ORF">DSM110277_03395</name>
</gene>
<organism evidence="1 2">
    <name type="scientific">Sulfitobacter pontiacus</name>
    <dbReference type="NCBI Taxonomy" id="60137"/>
    <lineage>
        <taxon>Bacteria</taxon>
        <taxon>Pseudomonadati</taxon>
        <taxon>Pseudomonadota</taxon>
        <taxon>Alphaproteobacteria</taxon>
        <taxon>Rhodobacterales</taxon>
        <taxon>Roseobacteraceae</taxon>
        <taxon>Sulfitobacter</taxon>
    </lineage>
</organism>
<proteinExistence type="predicted"/>